<dbReference type="OMA" id="YNIMSDR"/>
<dbReference type="Proteomes" id="UP000007110">
    <property type="component" value="Unassembled WGS sequence"/>
</dbReference>
<dbReference type="GO" id="GO:0005886">
    <property type="term" value="C:plasma membrane"/>
    <property type="evidence" value="ECO:0000318"/>
    <property type="project" value="GO_Central"/>
</dbReference>
<evidence type="ECO:0000256" key="5">
    <source>
        <dbReference type="ARBA" id="ARBA00023136"/>
    </source>
</evidence>
<dbReference type="PANTHER" id="PTHR24243">
    <property type="entry name" value="G-PROTEIN COUPLED RECEPTOR"/>
    <property type="match status" value="1"/>
</dbReference>
<dbReference type="OrthoDB" id="5962705at2759"/>
<comment type="similarity">
    <text evidence="8">Belongs to the G-protein coupled receptor 1 family.</text>
</comment>
<keyword evidence="6 8" id="KW-0675">Receptor</keyword>
<keyword evidence="4 8" id="KW-0297">G-protein coupled receptor</keyword>
<evidence type="ECO:0000256" key="4">
    <source>
        <dbReference type="ARBA" id="ARBA00023040"/>
    </source>
</evidence>
<dbReference type="PRINTS" id="PR00237">
    <property type="entry name" value="GPCRRHODOPSN"/>
</dbReference>
<evidence type="ECO:0000313" key="11">
    <source>
        <dbReference type="EnsemblMetazoa" id="XP_030828576"/>
    </source>
</evidence>
<proteinExistence type="inferred from homology"/>
<dbReference type="GO" id="GO:0004930">
    <property type="term" value="F:G protein-coupled receptor activity"/>
    <property type="evidence" value="ECO:0000318"/>
    <property type="project" value="GO_Central"/>
</dbReference>
<evidence type="ECO:0000256" key="3">
    <source>
        <dbReference type="ARBA" id="ARBA00022989"/>
    </source>
</evidence>
<dbReference type="GeneID" id="581903"/>
<feature type="transmembrane region" description="Helical" evidence="9">
    <location>
        <begin position="251"/>
        <end position="274"/>
    </location>
</feature>
<sequence>MSLTSPFPSVATILEDGVSSLGPGDASANSSMAADKLEYVITKEVLQLYIYSYLDRLLVTVAMPIIFIIGVIGNASVIVVFLRIKGMRTVTNHYLINLAIADMLFFLAAVPQFWILYATSPVFADYKSISRPYCKITMFATDVGIIVSGLTVIVVTLERYVAICWPHKFKQLSTRPRAILVCGLIWLFTCLYKIPTIIFADLYEVNLVWPESSNETDFDQYPRTKVDCSYCLPRAHKPCGRFRFSLTVDQFLLLMVIPVTMVLYTLIVLQLQRLSKSSSLRGSAGSSSTRMKKQVVRMLIVTITVYIICITPFRLLNLFDIFRHSLPPDITWVLVNTARIMMYTNSAVNPIIYNIMSDRYRHAFRQTFLCCIPSYVNVNGEASSDRKSKYTNNASTRFEYERSTR</sequence>
<evidence type="ECO:0000256" key="2">
    <source>
        <dbReference type="ARBA" id="ARBA00022692"/>
    </source>
</evidence>
<dbReference type="PROSITE" id="PS50262">
    <property type="entry name" value="G_PROTEIN_RECEP_F1_2"/>
    <property type="match status" value="1"/>
</dbReference>
<feature type="transmembrane region" description="Helical" evidence="9">
    <location>
        <begin position="136"/>
        <end position="157"/>
    </location>
</feature>
<reference evidence="11" key="2">
    <citation type="submission" date="2021-01" db="UniProtKB">
        <authorList>
            <consortium name="EnsemblMetazoa"/>
        </authorList>
    </citation>
    <scope>IDENTIFICATION</scope>
</reference>
<name>A0A7M7MYQ1_STRPU</name>
<organism evidence="11 12">
    <name type="scientific">Strongylocentrotus purpuratus</name>
    <name type="common">Purple sea urchin</name>
    <dbReference type="NCBI Taxonomy" id="7668"/>
    <lineage>
        <taxon>Eukaryota</taxon>
        <taxon>Metazoa</taxon>
        <taxon>Echinodermata</taxon>
        <taxon>Eleutherozoa</taxon>
        <taxon>Echinozoa</taxon>
        <taxon>Echinoidea</taxon>
        <taxon>Euechinoidea</taxon>
        <taxon>Echinacea</taxon>
        <taxon>Camarodonta</taxon>
        <taxon>Echinidea</taxon>
        <taxon>Strongylocentrotidae</taxon>
        <taxon>Strongylocentrotus</taxon>
    </lineage>
</organism>
<dbReference type="Pfam" id="PF00001">
    <property type="entry name" value="7tm_1"/>
    <property type="match status" value="1"/>
</dbReference>
<keyword evidence="2 8" id="KW-0812">Transmembrane</keyword>
<evidence type="ECO:0000259" key="10">
    <source>
        <dbReference type="PROSITE" id="PS50262"/>
    </source>
</evidence>
<dbReference type="KEGG" id="spu:581903"/>
<dbReference type="PANTHER" id="PTHR24243:SF233">
    <property type="entry name" value="THYROTROPIN-RELEASING HORMONE RECEPTOR"/>
    <property type="match status" value="1"/>
</dbReference>
<dbReference type="GO" id="GO:0007186">
    <property type="term" value="P:G protein-coupled receptor signaling pathway"/>
    <property type="evidence" value="ECO:0000318"/>
    <property type="project" value="GO_Central"/>
</dbReference>
<keyword evidence="5 9" id="KW-0472">Membrane</keyword>
<dbReference type="SUPFAM" id="SSF81321">
    <property type="entry name" value="Family A G protein-coupled receptor-like"/>
    <property type="match status" value="1"/>
</dbReference>
<evidence type="ECO:0000313" key="12">
    <source>
        <dbReference type="Proteomes" id="UP000007110"/>
    </source>
</evidence>
<keyword evidence="12" id="KW-1185">Reference proteome</keyword>
<keyword evidence="7 8" id="KW-0807">Transducer</keyword>
<feature type="transmembrane region" description="Helical" evidence="9">
    <location>
        <begin position="94"/>
        <end position="116"/>
    </location>
</feature>
<evidence type="ECO:0000256" key="9">
    <source>
        <dbReference type="SAM" id="Phobius"/>
    </source>
</evidence>
<dbReference type="AlphaFoldDB" id="A0A7M7MYQ1"/>
<dbReference type="InterPro" id="IPR000276">
    <property type="entry name" value="GPCR_Rhodpsn"/>
</dbReference>
<keyword evidence="3 9" id="KW-1133">Transmembrane helix</keyword>
<feature type="transmembrane region" description="Helical" evidence="9">
    <location>
        <begin position="295"/>
        <end position="313"/>
    </location>
</feature>
<dbReference type="InterPro" id="IPR017452">
    <property type="entry name" value="GPCR_Rhodpsn_7TM"/>
</dbReference>
<protein>
    <recommendedName>
        <fullName evidence="10">G-protein coupled receptors family 1 profile domain-containing protein</fullName>
    </recommendedName>
</protein>
<evidence type="ECO:0000256" key="6">
    <source>
        <dbReference type="ARBA" id="ARBA00023170"/>
    </source>
</evidence>
<comment type="subcellular location">
    <subcellularLocation>
        <location evidence="1">Membrane</location>
        <topology evidence="1">Multi-pass membrane protein</topology>
    </subcellularLocation>
</comment>
<feature type="transmembrane region" description="Helical" evidence="9">
    <location>
        <begin position="178"/>
        <end position="200"/>
    </location>
</feature>
<dbReference type="SMART" id="SM01381">
    <property type="entry name" value="7TM_GPCR_Srsx"/>
    <property type="match status" value="1"/>
</dbReference>
<evidence type="ECO:0000256" key="8">
    <source>
        <dbReference type="RuleBase" id="RU000688"/>
    </source>
</evidence>
<dbReference type="PROSITE" id="PS00237">
    <property type="entry name" value="G_PROTEIN_RECEP_F1_1"/>
    <property type="match status" value="1"/>
</dbReference>
<evidence type="ECO:0000256" key="1">
    <source>
        <dbReference type="ARBA" id="ARBA00004141"/>
    </source>
</evidence>
<dbReference type="Gene3D" id="1.20.1070.10">
    <property type="entry name" value="Rhodopsin 7-helix transmembrane proteins"/>
    <property type="match status" value="1"/>
</dbReference>
<feature type="transmembrane region" description="Helical" evidence="9">
    <location>
        <begin position="333"/>
        <end position="356"/>
    </location>
</feature>
<accession>A0A7M7MYQ1</accession>
<feature type="transmembrane region" description="Helical" evidence="9">
    <location>
        <begin position="57"/>
        <end position="82"/>
    </location>
</feature>
<dbReference type="InParanoid" id="A0A7M7MYQ1"/>
<feature type="domain" description="G-protein coupled receptors family 1 profile" evidence="10">
    <location>
        <begin position="73"/>
        <end position="353"/>
    </location>
</feature>
<dbReference type="EnsemblMetazoa" id="XM_030972716">
    <property type="protein sequence ID" value="XP_030828576"/>
    <property type="gene ID" value="LOC581903"/>
</dbReference>
<evidence type="ECO:0000256" key="7">
    <source>
        <dbReference type="ARBA" id="ARBA00023224"/>
    </source>
</evidence>
<dbReference type="RefSeq" id="XP_030828576.1">
    <property type="nucleotide sequence ID" value="XM_030972716.1"/>
</dbReference>
<reference evidence="12" key="1">
    <citation type="submission" date="2015-02" db="EMBL/GenBank/DDBJ databases">
        <title>Genome sequencing for Strongylocentrotus purpuratus.</title>
        <authorList>
            <person name="Murali S."/>
            <person name="Liu Y."/>
            <person name="Vee V."/>
            <person name="English A."/>
            <person name="Wang M."/>
            <person name="Skinner E."/>
            <person name="Han Y."/>
            <person name="Muzny D.M."/>
            <person name="Worley K.C."/>
            <person name="Gibbs R.A."/>
        </authorList>
    </citation>
    <scope>NUCLEOTIDE SEQUENCE</scope>
</reference>